<evidence type="ECO:0000256" key="1">
    <source>
        <dbReference type="ARBA" id="ARBA00004141"/>
    </source>
</evidence>
<dbReference type="eggNOG" id="COG3266">
    <property type="taxonomic scope" value="Bacteria"/>
</dbReference>
<feature type="transmembrane region" description="Helical" evidence="8">
    <location>
        <begin position="36"/>
        <end position="62"/>
    </location>
</feature>
<dbReference type="GO" id="GO:0016117">
    <property type="term" value="P:carotenoid biosynthetic process"/>
    <property type="evidence" value="ECO:0007669"/>
    <property type="project" value="UniProtKB-KW"/>
</dbReference>
<dbReference type="RefSeq" id="WP_015649984.1">
    <property type="nucleotide sequence ID" value="NC_020506.1"/>
</dbReference>
<feature type="transmembrane region" description="Helical" evidence="8">
    <location>
        <begin position="82"/>
        <end position="106"/>
    </location>
</feature>
<evidence type="ECO:0000313" key="9">
    <source>
        <dbReference type="EMBL" id="AGG65527.1"/>
    </source>
</evidence>
<dbReference type="EMBL" id="CP004354">
    <property type="protein sequence ID" value="AGG65527.1"/>
    <property type="molecule type" value="Genomic_DNA"/>
</dbReference>
<dbReference type="STRING" id="1121353.H924_00335"/>
<evidence type="ECO:0000256" key="8">
    <source>
        <dbReference type="SAM" id="Phobius"/>
    </source>
</evidence>
<evidence type="ECO:0000256" key="3">
    <source>
        <dbReference type="ARBA" id="ARBA00022692"/>
    </source>
</evidence>
<keyword evidence="4" id="KW-0125">Carotenoid biosynthesis</keyword>
<evidence type="ECO:0000256" key="4">
    <source>
        <dbReference type="ARBA" id="ARBA00022746"/>
    </source>
</evidence>
<dbReference type="PATRIC" id="fig|1121353.3.peg.74"/>
<evidence type="ECO:0000256" key="2">
    <source>
        <dbReference type="ARBA" id="ARBA00004829"/>
    </source>
</evidence>
<comment type="pathway">
    <text evidence="2">Carotenoid biosynthesis.</text>
</comment>
<name>M1URC3_9CORY</name>
<dbReference type="HOGENOM" id="CLU_157812_0_0_11"/>
<dbReference type="NCBIfam" id="TIGR03462">
    <property type="entry name" value="CarR_dom_SF"/>
    <property type="match status" value="1"/>
</dbReference>
<keyword evidence="6 8" id="KW-0472">Membrane</keyword>
<dbReference type="Proteomes" id="UP000011760">
    <property type="component" value="Chromosome"/>
</dbReference>
<protein>
    <submittedName>
        <fullName evidence="9">C50 carotenoid epsilon cyclase</fullName>
    </submittedName>
</protein>
<proteinExistence type="predicted"/>
<dbReference type="InterPro" id="IPR017825">
    <property type="entry name" value="Lycopene_cyclase_dom"/>
</dbReference>
<reference evidence="9 10" key="1">
    <citation type="submission" date="2013-02" db="EMBL/GenBank/DDBJ databases">
        <title>The complete genome sequence of Corynebacterium callunae DSM 20147.</title>
        <authorList>
            <person name="Ruckert C."/>
            <person name="Albersmeier A."/>
            <person name="Kalinowski J."/>
        </authorList>
    </citation>
    <scope>NUCLEOTIDE SEQUENCE [LARGE SCALE GENOMIC DNA]</scope>
    <source>
        <strain evidence="9 10">DSM 20147</strain>
    </source>
</reference>
<evidence type="ECO:0000256" key="7">
    <source>
        <dbReference type="ARBA" id="ARBA00023235"/>
    </source>
</evidence>
<accession>M1URC3</accession>
<dbReference type="OrthoDB" id="4774157at2"/>
<evidence type="ECO:0000313" key="10">
    <source>
        <dbReference type="Proteomes" id="UP000011760"/>
    </source>
</evidence>
<sequence>MSEFSYLGALAIFIVCMVICDRQWKLAFFRDFPKAARVIGFAFVAFLAWDLCGIVSGTFYRGSSPYMTGIELAPHMPIEEPLFLFFLCYLTLNLSTAVAQGFGVRVPEAPKAGKK</sequence>
<dbReference type="GO" id="GO:0016020">
    <property type="term" value="C:membrane"/>
    <property type="evidence" value="ECO:0007669"/>
    <property type="project" value="UniProtKB-SubCell"/>
</dbReference>
<keyword evidence="10" id="KW-1185">Reference proteome</keyword>
<dbReference type="GO" id="GO:0016872">
    <property type="term" value="F:intramolecular lyase activity"/>
    <property type="evidence" value="ECO:0007669"/>
    <property type="project" value="InterPro"/>
</dbReference>
<dbReference type="AlphaFoldDB" id="M1URC3"/>
<evidence type="ECO:0000256" key="6">
    <source>
        <dbReference type="ARBA" id="ARBA00023136"/>
    </source>
</evidence>
<dbReference type="GO" id="GO:0045436">
    <property type="term" value="F:lycopene beta cyclase activity"/>
    <property type="evidence" value="ECO:0007669"/>
    <property type="project" value="UniProtKB-ARBA"/>
</dbReference>
<feature type="transmembrane region" description="Helical" evidence="8">
    <location>
        <begin position="6"/>
        <end position="24"/>
    </location>
</feature>
<comment type="subcellular location">
    <subcellularLocation>
        <location evidence="1">Membrane</location>
        <topology evidence="1">Multi-pass membrane protein</topology>
    </subcellularLocation>
</comment>
<keyword evidence="3 8" id="KW-0812">Transmembrane</keyword>
<keyword evidence="7" id="KW-0413">Isomerase</keyword>
<organism evidence="9 10">
    <name type="scientific">Corynebacterium callunae DSM 20147</name>
    <dbReference type="NCBI Taxonomy" id="1121353"/>
    <lineage>
        <taxon>Bacteria</taxon>
        <taxon>Bacillati</taxon>
        <taxon>Actinomycetota</taxon>
        <taxon>Actinomycetes</taxon>
        <taxon>Mycobacteriales</taxon>
        <taxon>Corynebacteriaceae</taxon>
        <taxon>Corynebacterium</taxon>
    </lineage>
</organism>
<evidence type="ECO:0000256" key="5">
    <source>
        <dbReference type="ARBA" id="ARBA00022989"/>
    </source>
</evidence>
<dbReference type="KEGG" id="ccn:H924_00335"/>
<gene>
    <name evidence="9" type="ORF">H924_00335</name>
</gene>
<keyword evidence="5 8" id="KW-1133">Transmembrane helix</keyword>